<reference evidence="1 2" key="1">
    <citation type="submission" date="2012-07" db="EMBL/GenBank/DDBJ databases">
        <authorList>
            <person name="Durkin A.S."/>
            <person name="McCorrison J."/>
            <person name="Torralba M."/>
            <person name="Gillis M."/>
            <person name="Methe B."/>
            <person name="Sutton G."/>
            <person name="Nelson K.E."/>
        </authorList>
    </citation>
    <scope>NUCLEOTIDE SEQUENCE [LARGE SCALE GENOMIC DNA]</scope>
    <source>
        <strain evidence="1 2">Fnf 1007</strain>
    </source>
</reference>
<comment type="caution">
    <text evidence="1">The sequence shown here is derived from an EMBL/GenBank/DDBJ whole genome shotgun (WGS) entry which is preliminary data.</text>
</comment>
<dbReference type="RefSeq" id="WP_005960340.1">
    <property type="nucleotide sequence ID" value="NZ_ALKK01000011.1"/>
</dbReference>
<evidence type="ECO:0000313" key="2">
    <source>
        <dbReference type="Proteomes" id="UP000003120"/>
    </source>
</evidence>
<dbReference type="Proteomes" id="UP000003120">
    <property type="component" value="Unassembled WGS sequence"/>
</dbReference>
<proteinExistence type="predicted"/>
<dbReference type="EMBL" id="ALKK01000011">
    <property type="protein sequence ID" value="EJU18728.1"/>
    <property type="molecule type" value="Genomic_DNA"/>
</dbReference>
<name>A0AAN4ATR6_9FUSO</name>
<dbReference type="GeneID" id="82876039"/>
<dbReference type="AlphaFoldDB" id="A0AAN4ATR6"/>
<accession>A0AAN4ATR6</accession>
<gene>
    <name evidence="1" type="ORF">HMPREF1127_1066</name>
</gene>
<organism evidence="1 2">
    <name type="scientific">Fusobacterium necrophorum subsp. funduliforme Fnf 1007</name>
    <dbReference type="NCBI Taxonomy" id="1161424"/>
    <lineage>
        <taxon>Bacteria</taxon>
        <taxon>Fusobacteriati</taxon>
        <taxon>Fusobacteriota</taxon>
        <taxon>Fusobacteriia</taxon>
        <taxon>Fusobacteriales</taxon>
        <taxon>Fusobacteriaceae</taxon>
        <taxon>Fusobacterium</taxon>
    </lineage>
</organism>
<protein>
    <submittedName>
        <fullName evidence="1">Uncharacterized protein</fullName>
    </submittedName>
</protein>
<evidence type="ECO:0000313" key="1">
    <source>
        <dbReference type="EMBL" id="EJU18728.1"/>
    </source>
</evidence>
<sequence length="40" mass="4634">MKMQKCKNGLWKCTFKNLEFYTSTMSGAIEIAWRMSGGRV</sequence>